<feature type="region of interest" description="Disordered" evidence="1">
    <location>
        <begin position="262"/>
        <end position="293"/>
    </location>
</feature>
<dbReference type="Proteomes" id="UP001321473">
    <property type="component" value="Unassembled WGS sequence"/>
</dbReference>
<proteinExistence type="predicted"/>
<feature type="region of interest" description="Disordered" evidence="1">
    <location>
        <begin position="1"/>
        <end position="49"/>
    </location>
</feature>
<evidence type="ECO:0000256" key="1">
    <source>
        <dbReference type="SAM" id="MobiDB-lite"/>
    </source>
</evidence>
<name>A0AAQ4EQX3_AMBAM</name>
<reference evidence="2 3" key="1">
    <citation type="journal article" date="2023" name="Arcadia Sci">
        <title>De novo assembly of a long-read Amblyomma americanum tick genome.</title>
        <authorList>
            <person name="Chou S."/>
            <person name="Poskanzer K.E."/>
            <person name="Rollins M."/>
            <person name="Thuy-Boun P.S."/>
        </authorList>
    </citation>
    <scope>NUCLEOTIDE SEQUENCE [LARGE SCALE GENOMIC DNA]</scope>
    <source>
        <strain evidence="2">F_SG_1</strain>
        <tissue evidence="2">Salivary glands</tissue>
    </source>
</reference>
<dbReference type="EMBL" id="JARKHS020012167">
    <property type="protein sequence ID" value="KAK8777142.1"/>
    <property type="molecule type" value="Genomic_DNA"/>
</dbReference>
<feature type="compositionally biased region" description="Basic and acidic residues" evidence="1">
    <location>
        <begin position="21"/>
        <end position="35"/>
    </location>
</feature>
<feature type="compositionally biased region" description="Basic and acidic residues" evidence="1">
    <location>
        <begin position="268"/>
        <end position="280"/>
    </location>
</feature>
<sequence length="293" mass="32518">MGQGHNNKKSLDGENSQGREQQGRRAQGEIDRDSCDEVGPTRQSSKPGPCTCSLTASCPSEGTTVRECAAYKGPSSAPPKKIRLLDYIPESLVLDYKTRDMRSLKLTGFQHQVTVEEVRLCCKDAVRICHRFGHECRLLGSIAEFQSEQKAVETAKVLKEATLRGYPFHVLHCGARWNCPKHSPKVLEDALNLHGVPEEFCIKDKLATFFPTRCVVDVLLDGIVQVKFPSAIELVKAVKDPRCWTIGGENIQFALAVAKKKEKARRKSNQEKHNENKENTSENPGCAKSNNSG</sequence>
<organism evidence="2 3">
    <name type="scientific">Amblyomma americanum</name>
    <name type="common">Lone star tick</name>
    <dbReference type="NCBI Taxonomy" id="6943"/>
    <lineage>
        <taxon>Eukaryota</taxon>
        <taxon>Metazoa</taxon>
        <taxon>Ecdysozoa</taxon>
        <taxon>Arthropoda</taxon>
        <taxon>Chelicerata</taxon>
        <taxon>Arachnida</taxon>
        <taxon>Acari</taxon>
        <taxon>Parasitiformes</taxon>
        <taxon>Ixodida</taxon>
        <taxon>Ixodoidea</taxon>
        <taxon>Ixodidae</taxon>
        <taxon>Amblyomminae</taxon>
        <taxon>Amblyomma</taxon>
    </lineage>
</organism>
<keyword evidence="3" id="KW-1185">Reference proteome</keyword>
<accession>A0AAQ4EQX3</accession>
<gene>
    <name evidence="2" type="ORF">V5799_029512</name>
</gene>
<evidence type="ECO:0000313" key="3">
    <source>
        <dbReference type="Proteomes" id="UP001321473"/>
    </source>
</evidence>
<dbReference type="AlphaFoldDB" id="A0AAQ4EQX3"/>
<comment type="caution">
    <text evidence="2">The sequence shown here is derived from an EMBL/GenBank/DDBJ whole genome shotgun (WGS) entry which is preliminary data.</text>
</comment>
<protein>
    <submittedName>
        <fullName evidence="2">Uncharacterized protein</fullName>
    </submittedName>
</protein>
<evidence type="ECO:0000313" key="2">
    <source>
        <dbReference type="EMBL" id="KAK8777142.1"/>
    </source>
</evidence>